<dbReference type="InterPro" id="IPR029058">
    <property type="entry name" value="AB_hydrolase_fold"/>
</dbReference>
<accession>A0A2W5Z325</accession>
<evidence type="ECO:0000313" key="5">
    <source>
        <dbReference type="Proteomes" id="UP000248724"/>
    </source>
</evidence>
<dbReference type="PRINTS" id="PR00412">
    <property type="entry name" value="EPOXHYDRLASE"/>
</dbReference>
<feature type="compositionally biased region" description="Low complexity" evidence="2">
    <location>
        <begin position="325"/>
        <end position="335"/>
    </location>
</feature>
<dbReference type="PRINTS" id="PR00111">
    <property type="entry name" value="ABHYDROLASE"/>
</dbReference>
<reference evidence="4 5" key="1">
    <citation type="journal article" date="2017" name="Nature">
        <title>Atmospheric trace gases support primary production in Antarctic desert surface soil.</title>
        <authorList>
            <person name="Ji M."/>
            <person name="Greening C."/>
            <person name="Vanwonterghem I."/>
            <person name="Carere C.R."/>
            <person name="Bay S.K."/>
            <person name="Steen J.A."/>
            <person name="Montgomery K."/>
            <person name="Lines T."/>
            <person name="Beardall J."/>
            <person name="van Dorst J."/>
            <person name="Snape I."/>
            <person name="Stott M.B."/>
            <person name="Hugenholtz P."/>
            <person name="Ferrari B.C."/>
        </authorList>
    </citation>
    <scope>NUCLEOTIDE SEQUENCE [LARGE SCALE GENOMIC DNA]</scope>
    <source>
        <strain evidence="4">RRmetagenome_bin12</strain>
    </source>
</reference>
<organism evidence="4 5">
    <name type="scientific">Candidatus Aeolococcus gillhamiae</name>
    <dbReference type="NCBI Taxonomy" id="3127015"/>
    <lineage>
        <taxon>Bacteria</taxon>
        <taxon>Bacillati</taxon>
        <taxon>Candidatus Dormiibacterota</taxon>
        <taxon>Candidatus Dormibacteria</taxon>
        <taxon>Candidatus Aeolococcales</taxon>
        <taxon>Candidatus Aeolococcaceae</taxon>
        <taxon>Candidatus Aeolococcus</taxon>
    </lineage>
</organism>
<evidence type="ECO:0000256" key="2">
    <source>
        <dbReference type="SAM" id="MobiDB-lite"/>
    </source>
</evidence>
<dbReference type="GO" id="GO:0016787">
    <property type="term" value="F:hydrolase activity"/>
    <property type="evidence" value="ECO:0007669"/>
    <property type="project" value="UniProtKB-KW"/>
</dbReference>
<dbReference type="Proteomes" id="UP000248724">
    <property type="component" value="Unassembled WGS sequence"/>
</dbReference>
<evidence type="ECO:0000259" key="3">
    <source>
        <dbReference type="Pfam" id="PF00561"/>
    </source>
</evidence>
<protein>
    <submittedName>
        <fullName evidence="4">Alpha/beta hydrolase</fullName>
    </submittedName>
</protein>
<feature type="compositionally biased region" description="Low complexity" evidence="2">
    <location>
        <begin position="279"/>
        <end position="308"/>
    </location>
</feature>
<feature type="domain" description="AB hydrolase-1" evidence="3">
    <location>
        <begin position="28"/>
        <end position="260"/>
    </location>
</feature>
<evidence type="ECO:0000256" key="1">
    <source>
        <dbReference type="ARBA" id="ARBA00022801"/>
    </source>
</evidence>
<dbReference type="SUPFAM" id="SSF53474">
    <property type="entry name" value="alpha/beta-Hydrolases"/>
    <property type="match status" value="1"/>
</dbReference>
<dbReference type="Pfam" id="PF00561">
    <property type="entry name" value="Abhydrolase_1"/>
    <property type="match status" value="1"/>
</dbReference>
<dbReference type="InterPro" id="IPR000639">
    <property type="entry name" value="Epox_hydrolase-like"/>
</dbReference>
<proteinExistence type="predicted"/>
<evidence type="ECO:0000313" key="4">
    <source>
        <dbReference type="EMBL" id="PZR79642.1"/>
    </source>
</evidence>
<dbReference type="EMBL" id="QHBU01000196">
    <property type="protein sequence ID" value="PZR79642.1"/>
    <property type="molecule type" value="Genomic_DNA"/>
</dbReference>
<name>A0A2W5Z325_9BACT</name>
<feature type="region of interest" description="Disordered" evidence="2">
    <location>
        <begin position="278"/>
        <end position="350"/>
    </location>
</feature>
<dbReference type="Gene3D" id="3.40.50.1820">
    <property type="entry name" value="alpha/beta hydrolase"/>
    <property type="match status" value="1"/>
</dbReference>
<comment type="caution">
    <text evidence="4">The sequence shown here is derived from an EMBL/GenBank/DDBJ whole genome shotgun (WGS) entry which is preliminary data.</text>
</comment>
<keyword evidence="1 4" id="KW-0378">Hydrolase</keyword>
<dbReference type="InterPro" id="IPR000073">
    <property type="entry name" value="AB_hydrolase_1"/>
</dbReference>
<gene>
    <name evidence="4" type="ORF">DLM65_10240</name>
</gene>
<dbReference type="AlphaFoldDB" id="A0A2W5Z325"/>
<sequence length="350" mass="37761">MAAPREVEIEANGLTFETLVAGPESGETVILLHGYPQSAGSWSDTMEWLAGLGYQSIAPNLRGYSPGANPRDASDYRMTDLVADVIGIADARRVGHFHLVGHDWGGALAWSVAGDHPQRLLSLTSISTPHGAAMLEALRSSTQSLRSVYMGFFRIPRVPEAIMQFANYRQLGLSLRATGLPKASWKRDSQQLRRVGMRGPLNWYRGATKGLRPRKISVPTLYVWGRRDPFLGRKAATLTAKYVTGPYRFEELKAGHWIPDNNTAELRRILGEHLEDFGAPAEPVRRPAAAATTATATASAAKPSSAKTEPAKAEPAKAAAKRATAKPPKAAAPKSAAKRAPRKSGSKPPS</sequence>
<feature type="compositionally biased region" description="Basic residues" evidence="2">
    <location>
        <begin position="336"/>
        <end position="350"/>
    </location>
</feature>
<dbReference type="PANTHER" id="PTHR43329">
    <property type="entry name" value="EPOXIDE HYDROLASE"/>
    <property type="match status" value="1"/>
</dbReference>